<organism evidence="1 2">
    <name type="scientific">Pseudonocardia hierapolitana</name>
    <dbReference type="NCBI Taxonomy" id="1128676"/>
    <lineage>
        <taxon>Bacteria</taxon>
        <taxon>Bacillati</taxon>
        <taxon>Actinomycetota</taxon>
        <taxon>Actinomycetes</taxon>
        <taxon>Pseudonocardiales</taxon>
        <taxon>Pseudonocardiaceae</taxon>
        <taxon>Pseudonocardia</taxon>
    </lineage>
</organism>
<dbReference type="Proteomes" id="UP000321261">
    <property type="component" value="Unassembled WGS sequence"/>
</dbReference>
<sequence length="64" mass="7294">MTDTKSRMLICSECYEPALLKSPREWTPAWGPLPPYSHWDGDPLCAVMTRDGYRSAEPKLVELP</sequence>
<dbReference type="AlphaFoldDB" id="A0A561T451"/>
<dbReference type="EMBL" id="VIWU01000001">
    <property type="protein sequence ID" value="TWF81872.1"/>
    <property type="molecule type" value="Genomic_DNA"/>
</dbReference>
<comment type="caution">
    <text evidence="1">The sequence shown here is derived from an EMBL/GenBank/DDBJ whole genome shotgun (WGS) entry which is preliminary data.</text>
</comment>
<evidence type="ECO:0000313" key="2">
    <source>
        <dbReference type="Proteomes" id="UP000321261"/>
    </source>
</evidence>
<protein>
    <submittedName>
        <fullName evidence="1">Uncharacterized protein</fullName>
    </submittedName>
</protein>
<dbReference type="OrthoDB" id="4105213at2"/>
<gene>
    <name evidence="1" type="ORF">FHX44_117817</name>
</gene>
<keyword evidence="2" id="KW-1185">Reference proteome</keyword>
<proteinExistence type="predicted"/>
<accession>A0A561T451</accession>
<dbReference type="RefSeq" id="WP_147260284.1">
    <property type="nucleotide sequence ID" value="NZ_VIWU01000001.1"/>
</dbReference>
<reference evidence="1 2" key="1">
    <citation type="submission" date="2019-06" db="EMBL/GenBank/DDBJ databases">
        <title>Sequencing the genomes of 1000 actinobacteria strains.</title>
        <authorList>
            <person name="Klenk H.-P."/>
        </authorList>
    </citation>
    <scope>NUCLEOTIDE SEQUENCE [LARGE SCALE GENOMIC DNA]</scope>
    <source>
        <strain evidence="1 2">DSM 45671</strain>
    </source>
</reference>
<evidence type="ECO:0000313" key="1">
    <source>
        <dbReference type="EMBL" id="TWF81872.1"/>
    </source>
</evidence>
<name>A0A561T451_9PSEU</name>